<proteinExistence type="predicted"/>
<dbReference type="Proteomes" id="UP000240493">
    <property type="component" value="Unassembled WGS sequence"/>
</dbReference>
<dbReference type="EMBL" id="KZ679256">
    <property type="protein sequence ID" value="PTB47091.1"/>
    <property type="molecule type" value="Genomic_DNA"/>
</dbReference>
<accession>A0A2T3ZQJ7</accession>
<sequence>MRHCVCSPFHLLLFRMNRYKISFLRLETPPSVISLLFLAGLLLEPRANCSTNTGSPSSYK</sequence>
<gene>
    <name evidence="1" type="ORF">M441DRAFT_230892</name>
</gene>
<evidence type="ECO:0000313" key="2">
    <source>
        <dbReference type="Proteomes" id="UP000240493"/>
    </source>
</evidence>
<keyword evidence="2" id="KW-1185">Reference proteome</keyword>
<name>A0A2T3ZQJ7_TRIA4</name>
<evidence type="ECO:0000313" key="1">
    <source>
        <dbReference type="EMBL" id="PTB47091.1"/>
    </source>
</evidence>
<reference evidence="1 2" key="1">
    <citation type="submission" date="2016-07" db="EMBL/GenBank/DDBJ databases">
        <title>Multiple horizontal gene transfer events from other fungi enriched the ability of initially mycotrophic Trichoderma (Ascomycota) to feed on dead plant biomass.</title>
        <authorList>
            <consortium name="DOE Joint Genome Institute"/>
            <person name="Aerts A."/>
            <person name="Atanasova L."/>
            <person name="Chenthamara K."/>
            <person name="Zhang J."/>
            <person name="Grujic M."/>
            <person name="Henrissat B."/>
            <person name="Kuo A."/>
            <person name="Salamov A."/>
            <person name="Lipzen A."/>
            <person name="Labutti K."/>
            <person name="Barry K."/>
            <person name="Miao Y."/>
            <person name="Rahimi M.J."/>
            <person name="Shen Q."/>
            <person name="Grigoriev I.V."/>
            <person name="Kubicek C.P."/>
            <person name="Druzhinina I.S."/>
        </authorList>
    </citation>
    <scope>NUCLEOTIDE SEQUENCE [LARGE SCALE GENOMIC DNA]</scope>
    <source>
        <strain evidence="1 2">CBS 433.97</strain>
    </source>
</reference>
<organism evidence="1 2">
    <name type="scientific">Trichoderma asperellum (strain ATCC 204424 / CBS 433.97 / NBRC 101777)</name>
    <dbReference type="NCBI Taxonomy" id="1042311"/>
    <lineage>
        <taxon>Eukaryota</taxon>
        <taxon>Fungi</taxon>
        <taxon>Dikarya</taxon>
        <taxon>Ascomycota</taxon>
        <taxon>Pezizomycotina</taxon>
        <taxon>Sordariomycetes</taxon>
        <taxon>Hypocreomycetidae</taxon>
        <taxon>Hypocreales</taxon>
        <taxon>Hypocreaceae</taxon>
        <taxon>Trichoderma</taxon>
    </lineage>
</organism>
<dbReference type="AlphaFoldDB" id="A0A2T3ZQJ7"/>
<protein>
    <submittedName>
        <fullName evidence="1">Uncharacterized protein</fullName>
    </submittedName>
</protein>